<protein>
    <submittedName>
        <fullName evidence="3">MBL fold metallo-hydrolase</fullName>
    </submittedName>
</protein>
<keyword evidence="1" id="KW-1133">Transmembrane helix</keyword>
<name>A0A9D9DRM3_9BACT</name>
<feature type="domain" description="Metallo-beta-lactamase" evidence="2">
    <location>
        <begin position="128"/>
        <end position="322"/>
    </location>
</feature>
<dbReference type="AlphaFoldDB" id="A0A9D9DRM3"/>
<sequence length="371" mass="42492">MARRKKLKRMAFIFLGIIAAAAIGIALFMHSPRFGQLPKGERLARIEKSPYYKNGQFQNLHPVPASPDSLKGNFIGKLWKFVFAKTPGIKPPMPIEAVKTDLHRLDPDLNCLVWFGHSSYLIQNEGKRFLIDPVFCQASPVRFANKAFPGSEVYKPEDMPGIDYLVISHDHWDHLDYHTVKALKDRIGKVICPLGVGQHFERWGFAPEQLIELEWYEEAVLDSGWRVYCRPTRHFSGRSLQRNPTHWASFLLECPSRKIYIAGDGGYDTHFAEIGKEFAPIDWAIMENGQYNKAWKYIHLMPEFMSRTAREIGASHILTVHHSKYALARHPWDEPLSNARKMKERDSLPVVIPQIGEVVLLKDGSILVPNK</sequence>
<dbReference type="PANTHER" id="PTHR15032:SF4">
    <property type="entry name" value="N-ACYL-PHOSPHATIDYLETHANOLAMINE-HYDROLYZING PHOSPHOLIPASE D"/>
    <property type="match status" value="1"/>
</dbReference>
<organism evidence="3 4">
    <name type="scientific">Candidatus Pullibacteroides excrementavium</name>
    <dbReference type="NCBI Taxonomy" id="2840905"/>
    <lineage>
        <taxon>Bacteria</taxon>
        <taxon>Pseudomonadati</taxon>
        <taxon>Bacteroidota</taxon>
        <taxon>Bacteroidia</taxon>
        <taxon>Bacteroidales</taxon>
        <taxon>Candidatus Pullibacteroides</taxon>
    </lineage>
</organism>
<dbReference type="SUPFAM" id="SSF56281">
    <property type="entry name" value="Metallo-hydrolase/oxidoreductase"/>
    <property type="match status" value="1"/>
</dbReference>
<feature type="transmembrane region" description="Helical" evidence="1">
    <location>
        <begin position="12"/>
        <end position="29"/>
    </location>
</feature>
<evidence type="ECO:0000259" key="2">
    <source>
        <dbReference type="Pfam" id="PF12706"/>
    </source>
</evidence>
<comment type="caution">
    <text evidence="3">The sequence shown here is derived from an EMBL/GenBank/DDBJ whole genome shotgun (WGS) entry which is preliminary data.</text>
</comment>
<dbReference type="Pfam" id="PF12706">
    <property type="entry name" value="Lactamase_B_2"/>
    <property type="match status" value="1"/>
</dbReference>
<dbReference type="PANTHER" id="PTHR15032">
    <property type="entry name" value="N-ACYL-PHOSPHATIDYLETHANOLAMINE-HYDROLYZING PHOSPHOLIPASE D"/>
    <property type="match status" value="1"/>
</dbReference>
<keyword evidence="1" id="KW-0812">Transmembrane</keyword>
<dbReference type="Proteomes" id="UP000823612">
    <property type="component" value="Unassembled WGS sequence"/>
</dbReference>
<dbReference type="GO" id="GO:0005737">
    <property type="term" value="C:cytoplasm"/>
    <property type="evidence" value="ECO:0007669"/>
    <property type="project" value="TreeGrafter"/>
</dbReference>
<proteinExistence type="predicted"/>
<evidence type="ECO:0000313" key="4">
    <source>
        <dbReference type="Proteomes" id="UP000823612"/>
    </source>
</evidence>
<reference evidence="3" key="1">
    <citation type="submission" date="2020-10" db="EMBL/GenBank/DDBJ databases">
        <authorList>
            <person name="Gilroy R."/>
        </authorList>
    </citation>
    <scope>NUCLEOTIDE SEQUENCE</scope>
    <source>
        <strain evidence="3">2889</strain>
    </source>
</reference>
<keyword evidence="1" id="KW-0472">Membrane</keyword>
<dbReference type="EMBL" id="JADIMZ010000052">
    <property type="protein sequence ID" value="MBO8432371.1"/>
    <property type="molecule type" value="Genomic_DNA"/>
</dbReference>
<evidence type="ECO:0000256" key="1">
    <source>
        <dbReference type="SAM" id="Phobius"/>
    </source>
</evidence>
<dbReference type="InterPro" id="IPR001279">
    <property type="entry name" value="Metallo-B-lactamas"/>
</dbReference>
<reference evidence="3" key="2">
    <citation type="journal article" date="2021" name="PeerJ">
        <title>Extensive microbial diversity within the chicken gut microbiome revealed by metagenomics and culture.</title>
        <authorList>
            <person name="Gilroy R."/>
            <person name="Ravi A."/>
            <person name="Getino M."/>
            <person name="Pursley I."/>
            <person name="Horton D.L."/>
            <person name="Alikhan N.F."/>
            <person name="Baker D."/>
            <person name="Gharbi K."/>
            <person name="Hall N."/>
            <person name="Watson M."/>
            <person name="Adriaenssens E.M."/>
            <person name="Foster-Nyarko E."/>
            <person name="Jarju S."/>
            <person name="Secka A."/>
            <person name="Antonio M."/>
            <person name="Oren A."/>
            <person name="Chaudhuri R.R."/>
            <person name="La Ragione R."/>
            <person name="Hildebrand F."/>
            <person name="Pallen M.J."/>
        </authorList>
    </citation>
    <scope>NUCLEOTIDE SEQUENCE</scope>
    <source>
        <strain evidence="3">2889</strain>
    </source>
</reference>
<dbReference type="InterPro" id="IPR036866">
    <property type="entry name" value="RibonucZ/Hydroxyglut_hydro"/>
</dbReference>
<gene>
    <name evidence="3" type="ORF">IAB08_03640</name>
</gene>
<evidence type="ECO:0000313" key="3">
    <source>
        <dbReference type="EMBL" id="MBO8432371.1"/>
    </source>
</evidence>
<dbReference type="Gene3D" id="3.60.15.10">
    <property type="entry name" value="Ribonuclease Z/Hydroxyacylglutathione hydrolase-like"/>
    <property type="match status" value="1"/>
</dbReference>
<accession>A0A9D9DRM3</accession>